<dbReference type="OrthoDB" id="9837766at2759"/>
<dbReference type="Proteomes" id="UP000515203">
    <property type="component" value="Unplaced"/>
</dbReference>
<dbReference type="RefSeq" id="XP_004645384.1">
    <property type="nucleotide sequence ID" value="XM_004645327.2"/>
</dbReference>
<evidence type="ECO:0000256" key="1">
    <source>
        <dbReference type="SAM" id="MobiDB-lite"/>
    </source>
</evidence>
<reference evidence="3" key="1">
    <citation type="submission" date="2025-08" db="UniProtKB">
        <authorList>
            <consortium name="RefSeq"/>
        </authorList>
    </citation>
    <scope>IDENTIFICATION</scope>
</reference>
<sequence>MEKFYTEDKEKPENEGKAEDKIETQDEGKPEETAKLDLEGKLAHEGKLEGERQPGVEVQGENEGKLQIQGKSKNEGKPQGESTAASQVQSTSEQQPTGKYPVEDYVPWKAKRKTDRATEDSPRDSQENLQARHLSSGEVMAQCADMSRAQEELRKKQRMSNFHWMQRELLDSYPPRVPKGVRAVRGGGRGQKNLEDHPYV</sequence>
<evidence type="ECO:0000313" key="2">
    <source>
        <dbReference type="Proteomes" id="UP000515203"/>
    </source>
</evidence>
<feature type="compositionally biased region" description="Basic and acidic residues" evidence="1">
    <location>
        <begin position="1"/>
        <end position="54"/>
    </location>
</feature>
<evidence type="ECO:0000313" key="3">
    <source>
        <dbReference type="RefSeq" id="XP_004645384.1"/>
    </source>
</evidence>
<dbReference type="Pfam" id="PF04538">
    <property type="entry name" value="BEX"/>
    <property type="match status" value="1"/>
</dbReference>
<dbReference type="GeneID" id="101573830"/>
<accession>A0A6P3FU00</accession>
<name>A0A6P3FU00_OCTDE</name>
<dbReference type="FunCoup" id="A0A6P3FU00">
    <property type="interactions" value="8"/>
</dbReference>
<organism evidence="2 3">
    <name type="scientific">Octodon degus</name>
    <name type="common">Degu</name>
    <name type="synonym">Sciurus degus</name>
    <dbReference type="NCBI Taxonomy" id="10160"/>
    <lineage>
        <taxon>Eukaryota</taxon>
        <taxon>Metazoa</taxon>
        <taxon>Chordata</taxon>
        <taxon>Craniata</taxon>
        <taxon>Vertebrata</taxon>
        <taxon>Euteleostomi</taxon>
        <taxon>Mammalia</taxon>
        <taxon>Eutheria</taxon>
        <taxon>Euarchontoglires</taxon>
        <taxon>Glires</taxon>
        <taxon>Rodentia</taxon>
        <taxon>Hystricomorpha</taxon>
        <taxon>Octodontidae</taxon>
        <taxon>Octodon</taxon>
    </lineage>
</organism>
<feature type="region of interest" description="Disordered" evidence="1">
    <location>
        <begin position="1"/>
        <end position="138"/>
    </location>
</feature>
<feature type="region of interest" description="Disordered" evidence="1">
    <location>
        <begin position="173"/>
        <end position="200"/>
    </location>
</feature>
<gene>
    <name evidence="3" type="primary">LOC101573830</name>
</gene>
<dbReference type="InterPro" id="IPR021156">
    <property type="entry name" value="TF_A-like/BEX"/>
</dbReference>
<feature type="compositionally biased region" description="Polar residues" evidence="1">
    <location>
        <begin position="80"/>
        <end position="97"/>
    </location>
</feature>
<protein>
    <submittedName>
        <fullName evidence="3">Transcription elongation factor A protein-like 5</fullName>
    </submittedName>
</protein>
<dbReference type="InParanoid" id="A0A6P3FU00"/>
<feature type="compositionally biased region" description="Basic and acidic residues" evidence="1">
    <location>
        <begin position="115"/>
        <end position="126"/>
    </location>
</feature>
<keyword evidence="2" id="KW-1185">Reference proteome</keyword>
<proteinExistence type="predicted"/>
<dbReference type="AlphaFoldDB" id="A0A6P3FU00"/>